<dbReference type="InterPro" id="IPR048318">
    <property type="entry name" value="ATG5_UblB"/>
</dbReference>
<name>A0AB34KUQ5_9PEZI</name>
<dbReference type="GO" id="GO:0034045">
    <property type="term" value="C:phagophore assembly site membrane"/>
    <property type="evidence" value="ECO:0007669"/>
    <property type="project" value="UniProtKB-SubCell"/>
</dbReference>
<dbReference type="Gene3D" id="1.10.246.190">
    <property type="entry name" value="Autophagy protein Apg5, helix rich domain"/>
    <property type="match status" value="1"/>
</dbReference>
<protein>
    <recommendedName>
        <fullName evidence="6">Autophagy protein 5</fullName>
    </recommendedName>
</protein>
<evidence type="ECO:0000256" key="5">
    <source>
        <dbReference type="ARBA" id="ARBA00023006"/>
    </source>
</evidence>
<dbReference type="InterPro" id="IPR042527">
    <property type="entry name" value="Atg5_UblA_dom_sf"/>
</dbReference>
<keyword evidence="6" id="KW-0472">Membrane</keyword>
<dbReference type="GO" id="GO:0005776">
    <property type="term" value="C:autophagosome"/>
    <property type="evidence" value="ECO:0007669"/>
    <property type="project" value="TreeGrafter"/>
</dbReference>
<keyword evidence="5 6" id="KW-0072">Autophagy</keyword>
<feature type="domain" description="Autophagy protein ATG5 UblB" evidence="7">
    <location>
        <begin position="197"/>
        <end position="301"/>
    </location>
</feature>
<comment type="function">
    <text evidence="6">Involved in cytoplasm to vacuole transport (Cvt) and autophagic vesicle formation.</text>
</comment>
<dbReference type="RefSeq" id="XP_069231660.1">
    <property type="nucleotide sequence ID" value="XM_069371550.1"/>
</dbReference>
<keyword evidence="3 6" id="KW-1017">Isopeptide bond</keyword>
<dbReference type="InterPro" id="IPR007239">
    <property type="entry name" value="Atg5"/>
</dbReference>
<dbReference type="EMBL" id="JAAQHG020000007">
    <property type="protein sequence ID" value="KAL1588555.1"/>
    <property type="molecule type" value="Genomic_DNA"/>
</dbReference>
<dbReference type="InterPro" id="IPR042526">
    <property type="entry name" value="Atg5_HR"/>
</dbReference>
<accession>A0AB34KUQ5</accession>
<evidence type="ECO:0000256" key="2">
    <source>
        <dbReference type="ARBA" id="ARBA00006910"/>
    </source>
</evidence>
<dbReference type="PANTHER" id="PTHR13040:SF2">
    <property type="entry name" value="AUTOPHAGY PROTEIN 5"/>
    <property type="match status" value="1"/>
</dbReference>
<feature type="domain" description="Autophagy protein ATG5 UblA" evidence="9">
    <location>
        <begin position="12"/>
        <end position="117"/>
    </location>
</feature>
<dbReference type="Gene3D" id="3.10.20.90">
    <property type="entry name" value="Phosphatidylinositol 3-kinase Catalytic Subunit, Chain A, domain 1"/>
    <property type="match status" value="1"/>
</dbReference>
<organism evidence="10 11">
    <name type="scientific">Cladosporium halotolerans</name>
    <dbReference type="NCBI Taxonomy" id="1052096"/>
    <lineage>
        <taxon>Eukaryota</taxon>
        <taxon>Fungi</taxon>
        <taxon>Dikarya</taxon>
        <taxon>Ascomycota</taxon>
        <taxon>Pezizomycotina</taxon>
        <taxon>Dothideomycetes</taxon>
        <taxon>Dothideomycetidae</taxon>
        <taxon>Cladosporiales</taxon>
        <taxon>Cladosporiaceae</taxon>
        <taxon>Cladosporium</taxon>
    </lineage>
</organism>
<evidence type="ECO:0000313" key="10">
    <source>
        <dbReference type="EMBL" id="KAL1588555.1"/>
    </source>
</evidence>
<dbReference type="InterPro" id="IPR048939">
    <property type="entry name" value="ATG5_UblA"/>
</dbReference>
<evidence type="ECO:0000259" key="7">
    <source>
        <dbReference type="Pfam" id="PF04106"/>
    </source>
</evidence>
<evidence type="ECO:0000256" key="1">
    <source>
        <dbReference type="ARBA" id="ARBA00004623"/>
    </source>
</evidence>
<evidence type="ECO:0000256" key="4">
    <source>
        <dbReference type="ARBA" id="ARBA00022843"/>
    </source>
</evidence>
<evidence type="ECO:0000256" key="3">
    <source>
        <dbReference type="ARBA" id="ARBA00022499"/>
    </source>
</evidence>
<proteinExistence type="inferred from homology"/>
<dbReference type="AlphaFoldDB" id="A0AB34KUQ5"/>
<evidence type="ECO:0000259" key="8">
    <source>
        <dbReference type="Pfam" id="PF20637"/>
    </source>
</evidence>
<dbReference type="GO" id="GO:0000422">
    <property type="term" value="P:autophagy of mitochondrion"/>
    <property type="evidence" value="ECO:0007669"/>
    <property type="project" value="TreeGrafter"/>
</dbReference>
<keyword evidence="11" id="KW-1185">Reference proteome</keyword>
<feature type="domain" description="Autophagy protein ATG5 alpha-helical bundle region" evidence="8">
    <location>
        <begin position="134"/>
        <end position="188"/>
    </location>
</feature>
<dbReference type="GO" id="GO:0061908">
    <property type="term" value="C:phagophore"/>
    <property type="evidence" value="ECO:0007669"/>
    <property type="project" value="TreeGrafter"/>
</dbReference>
<dbReference type="Proteomes" id="UP000803884">
    <property type="component" value="Unassembled WGS sequence"/>
</dbReference>
<dbReference type="Gene3D" id="3.10.20.620">
    <property type="match status" value="1"/>
</dbReference>
<dbReference type="PANTHER" id="PTHR13040">
    <property type="entry name" value="AUTOPHAGY PROTEIN 5"/>
    <property type="match status" value="1"/>
</dbReference>
<comment type="subcellular location">
    <subcellularLocation>
        <location evidence="1 6">Preautophagosomal structure membrane</location>
        <topology evidence="1 6">Peripheral membrane protein</topology>
    </subcellularLocation>
</comment>
<dbReference type="GO" id="GO:0034727">
    <property type="term" value="P:piecemeal microautophagy of the nucleus"/>
    <property type="evidence" value="ECO:0007669"/>
    <property type="project" value="TreeGrafter"/>
</dbReference>
<comment type="subunit">
    <text evidence="6">Conjugated with ATG12.</text>
</comment>
<sequence length="305" mass="32872">MSAHLQRLIQTSTLPLQITLSPAASRSYTSTPPYLTHFPRLSHLPLLLPRLHAFFAPHLIDPALARDSEAWFEYQGVVLKWGWAVGLLFDLHGAAAAGVGGEGTEGFQGAWELTLHYGDFPEERLVRLDDGGRVVWDMFVNAVKEADFVRNGSARAVMGLSLGDSEALWRGVREHDWDLFNSVNAKLLAPPGLTVKHVPIKFYLPAAASTASTSQTLPEGSEPQPGHIRVVQALVPLQMPSKQPQTLGTALNSVLPGIFPSRRAPLLAQPVLHGAVVPMGANLGELGRVAGFADGFLHVVVAMLG</sequence>
<evidence type="ECO:0000259" key="9">
    <source>
        <dbReference type="Pfam" id="PF20638"/>
    </source>
</evidence>
<dbReference type="GO" id="GO:0006995">
    <property type="term" value="P:cellular response to nitrogen starvation"/>
    <property type="evidence" value="ECO:0007669"/>
    <property type="project" value="TreeGrafter"/>
</dbReference>
<comment type="caution">
    <text evidence="10">The sequence shown here is derived from an EMBL/GenBank/DDBJ whole genome shotgun (WGS) entry which is preliminary data.</text>
</comment>
<dbReference type="InterPro" id="IPR048940">
    <property type="entry name" value="ATG5_HBR"/>
</dbReference>
<dbReference type="GO" id="GO:0044233">
    <property type="term" value="C:mitochondria-associated endoplasmic reticulum membrane contact site"/>
    <property type="evidence" value="ECO:0007669"/>
    <property type="project" value="TreeGrafter"/>
</dbReference>
<evidence type="ECO:0000313" key="11">
    <source>
        <dbReference type="Proteomes" id="UP000803884"/>
    </source>
</evidence>
<dbReference type="Pfam" id="PF04106">
    <property type="entry name" value="ATG5_UblB"/>
    <property type="match status" value="1"/>
</dbReference>
<dbReference type="GO" id="GO:0019776">
    <property type="term" value="F:Atg8-family ligase activity"/>
    <property type="evidence" value="ECO:0007669"/>
    <property type="project" value="TreeGrafter"/>
</dbReference>
<comment type="similarity">
    <text evidence="2 6">Belongs to the ATG5 family.</text>
</comment>
<gene>
    <name evidence="10" type="ORF">WHR41_02944</name>
</gene>
<dbReference type="GO" id="GO:0034274">
    <property type="term" value="C:Atg12-Atg5-Atg16 complex"/>
    <property type="evidence" value="ECO:0007669"/>
    <property type="project" value="TreeGrafter"/>
</dbReference>
<reference evidence="10 11" key="1">
    <citation type="journal article" date="2020" name="Microbiol. Resour. Announc.">
        <title>Draft Genome Sequence of a Cladosporium Species Isolated from the Mesophotic Ascidian Didemnum maculosum.</title>
        <authorList>
            <person name="Gioti A."/>
            <person name="Siaperas R."/>
            <person name="Nikolaivits E."/>
            <person name="Le Goff G."/>
            <person name="Ouazzani J."/>
            <person name="Kotoulas G."/>
            <person name="Topakas E."/>
        </authorList>
    </citation>
    <scope>NUCLEOTIDE SEQUENCE [LARGE SCALE GENOMIC DNA]</scope>
    <source>
        <strain evidence="10 11">TM138-S3</strain>
    </source>
</reference>
<dbReference type="Pfam" id="PF20637">
    <property type="entry name" value="ATG5_HBR"/>
    <property type="match status" value="1"/>
</dbReference>
<keyword evidence="4 6" id="KW-0832">Ubl conjugation</keyword>
<keyword evidence="6" id="KW-0813">Transport</keyword>
<evidence type="ECO:0000256" key="6">
    <source>
        <dbReference type="RuleBase" id="RU361202"/>
    </source>
</evidence>
<dbReference type="GeneID" id="96004388"/>
<dbReference type="Pfam" id="PF20638">
    <property type="entry name" value="ATG5_UblA"/>
    <property type="match status" value="1"/>
</dbReference>